<dbReference type="PANTHER" id="PTHR30486">
    <property type="entry name" value="TWITCHING MOTILITY PROTEIN PILT"/>
    <property type="match status" value="1"/>
</dbReference>
<keyword evidence="4" id="KW-1185">Reference proteome</keyword>
<dbReference type="CDD" id="cd01130">
    <property type="entry name" value="VirB11-like_ATPase"/>
    <property type="match status" value="1"/>
</dbReference>
<dbReference type="Gene3D" id="3.30.450.380">
    <property type="match status" value="1"/>
</dbReference>
<dbReference type="OrthoDB" id="9810761at2"/>
<dbReference type="InterPro" id="IPR001482">
    <property type="entry name" value="T2SS/T4SS_dom"/>
</dbReference>
<sequence>MLGIFRGERVEKAEEKEKRQEFRLGKRTLKEATKFVQDVITNSEVWGEEAFRHKEILEDAQAGLPGAIEKARKLIQEILEKYQVEVEGMTREQLAREIFSYAWGLDVLEPVYYDPEVDEIRVNGPSAVFIQKRGKNLKTGIKFKDTEHVKKIIARLLFHDRGVALTASTPIVESIRKDGTRLTATCPPVTREWTMVLRKHDTFKMTPENLIRAGTLNQELLDLLITLVKGRANILISGGVGSGKTSLMRFLINYIPEALRLVTLETDVELRLCEHYCGRDIIELEEHADLNCDMKKLFRTTLRYSPDIIMVGEIRGMGEAVEAIKACTRGHHGSMATIHFSSPYEAVTGCAKMMLEEGLNLPLEIAETWVADAFDVIIQMFADTTKGMKKIVQVTEVWTEKAGVKFRDLVVWRPGKYDYFDGDWEFVNPPSERLKEKLRMFGVNISQFPARAGVA</sequence>
<accession>A0A2T0AQY5</accession>
<dbReference type="InterPro" id="IPR027417">
    <property type="entry name" value="P-loop_NTPase"/>
</dbReference>
<feature type="domain" description="Bacterial type II secretion system protein E" evidence="2">
    <location>
        <begin position="111"/>
        <end position="378"/>
    </location>
</feature>
<gene>
    <name evidence="3" type="ORF">MOHU_15670</name>
</gene>
<reference evidence="3 4" key="1">
    <citation type="submission" date="2018-03" db="EMBL/GenBank/DDBJ databases">
        <title>Genome sequence of Moorella humiferrea DSM 23265.</title>
        <authorList>
            <person name="Poehlein A."/>
            <person name="Daniel R."/>
        </authorList>
    </citation>
    <scope>NUCLEOTIDE SEQUENCE [LARGE SCALE GENOMIC DNA]</scope>
    <source>
        <strain evidence="3 4">DSM 23265</strain>
    </source>
</reference>
<evidence type="ECO:0000259" key="2">
    <source>
        <dbReference type="Pfam" id="PF00437"/>
    </source>
</evidence>
<evidence type="ECO:0000313" key="4">
    <source>
        <dbReference type="Proteomes" id="UP000238415"/>
    </source>
</evidence>
<dbReference type="RefSeq" id="WP_106005527.1">
    <property type="nucleotide sequence ID" value="NZ_CP136419.1"/>
</dbReference>
<comment type="similarity">
    <text evidence="1">Belongs to the GSP E family.</text>
</comment>
<name>A0A2T0AQY5_9FIRM</name>
<dbReference type="InterPro" id="IPR050921">
    <property type="entry name" value="T4SS_GSP_E_ATPase"/>
</dbReference>
<dbReference type="SUPFAM" id="SSF52540">
    <property type="entry name" value="P-loop containing nucleoside triphosphate hydrolases"/>
    <property type="match status" value="1"/>
</dbReference>
<proteinExistence type="inferred from homology"/>
<dbReference type="AlphaFoldDB" id="A0A2T0AQY5"/>
<dbReference type="GO" id="GO:0016887">
    <property type="term" value="F:ATP hydrolysis activity"/>
    <property type="evidence" value="ECO:0007669"/>
    <property type="project" value="InterPro"/>
</dbReference>
<dbReference type="Pfam" id="PF00437">
    <property type="entry name" value="T2SSE"/>
    <property type="match status" value="1"/>
</dbReference>
<dbReference type="Gene3D" id="3.40.50.300">
    <property type="entry name" value="P-loop containing nucleotide triphosphate hydrolases"/>
    <property type="match status" value="1"/>
</dbReference>
<dbReference type="EMBL" id="PVXM01000031">
    <property type="protein sequence ID" value="PRR71935.1"/>
    <property type="molecule type" value="Genomic_DNA"/>
</dbReference>
<organism evidence="3 4">
    <name type="scientific">Neomoorella humiferrea</name>
    <dbReference type="NCBI Taxonomy" id="676965"/>
    <lineage>
        <taxon>Bacteria</taxon>
        <taxon>Bacillati</taxon>
        <taxon>Bacillota</taxon>
        <taxon>Clostridia</taxon>
        <taxon>Neomoorellales</taxon>
        <taxon>Neomoorellaceae</taxon>
        <taxon>Neomoorella</taxon>
    </lineage>
</organism>
<comment type="caution">
    <text evidence="3">The sequence shown here is derived from an EMBL/GenBank/DDBJ whole genome shotgun (WGS) entry which is preliminary data.</text>
</comment>
<dbReference type="Proteomes" id="UP000238415">
    <property type="component" value="Unassembled WGS sequence"/>
</dbReference>
<dbReference type="PANTHER" id="PTHR30486:SF6">
    <property type="entry name" value="TYPE IV PILUS RETRACTATION ATPASE PILT"/>
    <property type="match status" value="1"/>
</dbReference>
<evidence type="ECO:0000313" key="3">
    <source>
        <dbReference type="EMBL" id="PRR71935.1"/>
    </source>
</evidence>
<evidence type="ECO:0000256" key="1">
    <source>
        <dbReference type="ARBA" id="ARBA00006611"/>
    </source>
</evidence>
<protein>
    <submittedName>
        <fullName evidence="3">Type IV secretion system protein VirB11</fullName>
    </submittedName>
</protein>